<evidence type="ECO:0000313" key="3">
    <source>
        <dbReference type="EMBL" id="ROR95547.1"/>
    </source>
</evidence>
<dbReference type="AlphaFoldDB" id="A0A3N2D6S5"/>
<evidence type="ECO:0008006" key="5">
    <source>
        <dbReference type="Google" id="ProtNLM"/>
    </source>
</evidence>
<keyword evidence="4" id="KW-1185">Reference proteome</keyword>
<evidence type="ECO:0000313" key="2">
    <source>
        <dbReference type="EMBL" id="ROR95463.1"/>
    </source>
</evidence>
<dbReference type="Gene3D" id="1.10.10.10">
    <property type="entry name" value="Winged helix-like DNA-binding domain superfamily/Winged helix DNA-binding domain"/>
    <property type="match status" value="1"/>
</dbReference>
<dbReference type="Proteomes" id="UP000275356">
    <property type="component" value="Unassembled WGS sequence"/>
</dbReference>
<reference evidence="2 4" key="1">
    <citation type="submission" date="2018-11" db="EMBL/GenBank/DDBJ databases">
        <title>Sequencing the genomes of 1000 actinobacteria strains.</title>
        <authorList>
            <person name="Klenk H.-P."/>
        </authorList>
    </citation>
    <scope>NUCLEOTIDE SEQUENCE [LARGE SCALE GENOMIC DNA]</scope>
    <source>
        <strain evidence="2 4">DSM 13521</strain>
    </source>
</reference>
<proteinExistence type="predicted"/>
<sequence length="126" mass="14573">MGQYDTKTIEEALSTLWDESRFQQSQEREGSPDPDMPRNPSSDPTRSGTAWAVWADMSSAWRRLPLDDWRRAVFRRHAQDLDFRTIGALEGCSKDTAQRRYMAAIEHMRDDLNGAPREENSHLDCD</sequence>
<protein>
    <recommendedName>
        <fullName evidence="5">Sigma-70-like protein</fullName>
    </recommendedName>
</protein>
<dbReference type="EMBL" id="RKHQ01000001">
    <property type="protein sequence ID" value="ROR95547.1"/>
    <property type="molecule type" value="Genomic_DNA"/>
</dbReference>
<feature type="compositionally biased region" description="Polar residues" evidence="1">
    <location>
        <begin position="39"/>
        <end position="48"/>
    </location>
</feature>
<dbReference type="SUPFAM" id="SSF88659">
    <property type="entry name" value="Sigma3 and sigma4 domains of RNA polymerase sigma factors"/>
    <property type="match status" value="1"/>
</dbReference>
<dbReference type="InterPro" id="IPR013324">
    <property type="entry name" value="RNA_pol_sigma_r3/r4-like"/>
</dbReference>
<comment type="caution">
    <text evidence="2">The sequence shown here is derived from an EMBL/GenBank/DDBJ whole genome shotgun (WGS) entry which is preliminary data.</text>
</comment>
<organism evidence="2 4">
    <name type="scientific">Salana multivorans</name>
    <dbReference type="NCBI Taxonomy" id="120377"/>
    <lineage>
        <taxon>Bacteria</taxon>
        <taxon>Bacillati</taxon>
        <taxon>Actinomycetota</taxon>
        <taxon>Actinomycetes</taxon>
        <taxon>Micrococcales</taxon>
        <taxon>Beutenbergiaceae</taxon>
        <taxon>Salana</taxon>
    </lineage>
</organism>
<gene>
    <name evidence="2" type="ORF">EDD28_0016</name>
    <name evidence="3" type="ORF">EDD28_0104</name>
</gene>
<dbReference type="EMBL" id="RKHQ01000001">
    <property type="protein sequence ID" value="ROR95463.1"/>
    <property type="molecule type" value="Genomic_DNA"/>
</dbReference>
<accession>A0A3N2D6S5</accession>
<evidence type="ECO:0000313" key="4">
    <source>
        <dbReference type="Proteomes" id="UP000275356"/>
    </source>
</evidence>
<name>A0A3N2D6S5_9MICO</name>
<feature type="region of interest" description="Disordered" evidence="1">
    <location>
        <begin position="14"/>
        <end position="49"/>
    </location>
</feature>
<feature type="compositionally biased region" description="Basic and acidic residues" evidence="1">
    <location>
        <begin position="18"/>
        <end position="31"/>
    </location>
</feature>
<evidence type="ECO:0000256" key="1">
    <source>
        <dbReference type="SAM" id="MobiDB-lite"/>
    </source>
</evidence>
<dbReference type="RefSeq" id="WP_123737787.1">
    <property type="nucleotide sequence ID" value="NZ_RKHQ01000001.1"/>
</dbReference>
<dbReference type="InterPro" id="IPR036388">
    <property type="entry name" value="WH-like_DNA-bd_sf"/>
</dbReference>